<dbReference type="GO" id="GO:0000724">
    <property type="term" value="P:double-strand break repair via homologous recombination"/>
    <property type="evidence" value="ECO:0007669"/>
    <property type="project" value="InterPro"/>
</dbReference>
<evidence type="ECO:0000256" key="6">
    <source>
        <dbReference type="SAM" id="MobiDB-lite"/>
    </source>
</evidence>
<accession>A0AAU9U3T1</accession>
<dbReference type="SMART" id="SM00064">
    <property type="entry name" value="FYVE"/>
    <property type="match status" value="1"/>
</dbReference>
<organism evidence="8 9">
    <name type="scientific">Euphydryas editha</name>
    <name type="common">Edith's checkerspot</name>
    <dbReference type="NCBI Taxonomy" id="104508"/>
    <lineage>
        <taxon>Eukaryota</taxon>
        <taxon>Metazoa</taxon>
        <taxon>Ecdysozoa</taxon>
        <taxon>Arthropoda</taxon>
        <taxon>Hexapoda</taxon>
        <taxon>Insecta</taxon>
        <taxon>Pterygota</taxon>
        <taxon>Neoptera</taxon>
        <taxon>Endopterygota</taxon>
        <taxon>Lepidoptera</taxon>
        <taxon>Glossata</taxon>
        <taxon>Ditrysia</taxon>
        <taxon>Papilionoidea</taxon>
        <taxon>Nymphalidae</taxon>
        <taxon>Nymphalinae</taxon>
        <taxon>Euphydryas</taxon>
    </lineage>
</organism>
<reference evidence="8" key="1">
    <citation type="submission" date="2022-03" db="EMBL/GenBank/DDBJ databases">
        <authorList>
            <person name="Tunstrom K."/>
        </authorList>
    </citation>
    <scope>NUCLEOTIDE SEQUENCE</scope>
</reference>
<dbReference type="GO" id="GO:0008270">
    <property type="term" value="F:zinc ion binding"/>
    <property type="evidence" value="ECO:0007669"/>
    <property type="project" value="UniProtKB-KW"/>
</dbReference>
<keyword evidence="9" id="KW-1185">Reference proteome</keyword>
<feature type="region of interest" description="Disordered" evidence="6">
    <location>
        <begin position="537"/>
        <end position="564"/>
    </location>
</feature>
<dbReference type="GO" id="GO:0030496">
    <property type="term" value="C:midbody"/>
    <property type="evidence" value="ECO:0007669"/>
    <property type="project" value="TreeGrafter"/>
</dbReference>
<comment type="caution">
    <text evidence="8">The sequence shown here is derived from an EMBL/GenBank/DDBJ whole genome shotgun (WGS) entry which is preliminary data.</text>
</comment>
<dbReference type="GO" id="GO:0000281">
    <property type="term" value="P:mitotic cytokinesis"/>
    <property type="evidence" value="ECO:0007669"/>
    <property type="project" value="InterPro"/>
</dbReference>
<evidence type="ECO:0000256" key="3">
    <source>
        <dbReference type="ARBA" id="ARBA00022771"/>
    </source>
</evidence>
<dbReference type="Proteomes" id="UP001153954">
    <property type="component" value="Unassembled WGS sequence"/>
</dbReference>
<dbReference type="InterPro" id="IPR028730">
    <property type="entry name" value="ZFYVE26"/>
</dbReference>
<dbReference type="GO" id="GO:0005813">
    <property type="term" value="C:centrosome"/>
    <property type="evidence" value="ECO:0007669"/>
    <property type="project" value="TreeGrafter"/>
</dbReference>
<evidence type="ECO:0000256" key="5">
    <source>
        <dbReference type="PROSITE-ProRule" id="PRU00091"/>
    </source>
</evidence>
<name>A0AAU9U3T1_EUPED</name>
<keyword evidence="4" id="KW-0862">Zinc</keyword>
<sequence length="2279" mass="260760">MKEDELKYTLRLLDDLCEEVFEEIIQIYNHAEESKSISELSSQTFEFLKKNLASNPVTTSIILDFLQAHITNQPTLLKIQCLYLEVLKAEISNNYPDKVITILSLARWDDKLQTQFINEIFAHFSDDIFRQHRKQILISLVTHGKPELINIASDVMHKNESQKHFKLTAEYMIELCYQDKTHWLLKAAQIYKQQLNDMKNVTFEINNFTKQILIMLLIDLTNCPETYDLPSLVNQLTNIFSILDTYTTTDSQLQFYMTEIKRELTVVKFCLENNCKIMSTSIFSQVLSQSALTVISQVCRLSKVDRYKVSRLLNTNNEFITELLSHSNKSKSDKYSEIGSNWDISTYNSYCAITKVIDTILNTSEGIENTQEMSTSLDDIKRLVLSIQPLQYCIEAIETIFSCLFLRYEYFSCYEHTQDYPCGTHSECSYFYSKKQNKNTKSVDSSSTGFLCNSFTTQIILNTLKLCLEKLWERGDVKNINIDDQNTSARLKKLTNVINHSIWKMQLVSTLSPDTNPVHLKLCLDYVEVDESSEDEDREFDQKVVRKKPRMRRRHTNPKPEIDHPMLMSTVSASEDSSSLKKNTIDFISIMLAKPNCLVALALYQNDFSKANQILEMFDLSDSEIATEVTFTEQLRHLIAKIKNIICYRDCSRYPTKELSDLSVVSTEVMGLVEGFLASNRAPNSFDIIELGARHSHLQLYSHQNAPFINAVDILLSSGLNREITYGLINVVERKLAEVRSSTDVMAVKKTNYIRFVEDIASVTFEIFGNTDKSFDFIDNICELITDCRIPIKHKEFCKLNQLSKELRQCCIDLADTVNPSKSNKLDENSLQKYHQIYMNVVAASDKDLCNINEVSRHGTKKARVHYLRKCYMYAKSVSQLEQEDKANESSVDAPYFSVLERQLHDIFGNMINNKELPISYLEPICKKLNVNLIPKLILNFCPSITLAGPLREASEENFNNLLQVVYDLKYSEEKLFVEPMADFAPLPRTPDPQSLTYIVLHNWVLAHIIRKIHPTLSESGTQQNIDARTKHLNKYMDLERFDCTKILFNGNKCLASLHTIIDLDKLFLYLPQLLESGKILQCLKILDSLSERQLLCSPNLTNIRDLILFKIATNPKINNNWKYCQYLKCPELKLDLILNNLSAWPAEGALEAINYLRYILDQMVLEENLYEKCTDWIVKIPLYDQIASIMGTNHWYTIYEKSMENPENVIEVLMDSQQFKLCLEWADVHDVSDYMKNLIVVNLLRQLFEYTSQATPSLVQELLERLPNNQAMDLVPEEISKIRNIEILKVCIDFISTNSTAWKTFENIKMGFQIMLEIEANLRNLFWDLIEKPLIMIEQLLMNAKLEMLVKIINKIAPTLINDISGDNLYYNIKSIETLLISRNSVDALLRYYAEKALDMKNPRHTCPTPPKPWDDSLLQSIDSINIEAASKPFVMPEHVPTKEQWVEDYTVDRCMLCKISIFSMIIRRHHCRRCGRVVCHGCSRNKMQVPTYPSGVKFRVCEDCFTQTMNKKSNLERDNMILSSNSDSGSATTCMDWCLSSNAKKNEAVRAEFSYEFTPNVTLCLSIMKMHTINLDYPRFLLDRSDEVARELASGGDSRLLVRARRSLLLAAAELYSRAPNEKSAGARVAETGAAHAARCLAHADAMATLVKHQVHHLVPHQGAHPSQIVRSLLEAEKWELALEIATKSGIPRNSVLAAWGKACLKAGCFKEARRKFALCFKNAPNVYVDVQEELEYGKEASESHFVNKRTQIRSERSISMSSIQSESRSRSNPLLNEIISMLEDMNYPVNQQLLDKAENIKTTNEKLSTMNTSKKRISLTEPALNIMHTLASVKKIKQGDYSDFQTAIVQPKKTLAQGLLRRNNNHHEPKVDHQNKKLDPFFYRECVYYLSNYGSHVVNIMFYMKHSNMNEVIRYCYDNMVDKETFTESVYMECLKKGKVNDLLKAMNDMDSTLEMWSEYIMHICRTLEVSKKLDALYALQCGTGQHARASASCALLYSRPVPPAAAPFAALLARQHHLAAALHHLAHCVPAAAKINDPRSIQFHLDKTTIDNLMTTMSRQIELAKYLTASEASGRLTEKVVNEIIPIHSGRKEENDLRPLTLFGSTTDKIRIVAIVLATGPTIEEGFDLAFKIISEHKLDSMNIYTHVAKYLVNADRFMEVKTLAKCIRTSKETAANLMSDQVLEAGASAVVARCEARGQLHDEQAELLIADIASVAVKITCYLVCRNVSSAYILAAKHDRTNDLRRVLQEAERLGNEQVRNACLKRLTSKNLVL</sequence>
<dbReference type="GO" id="GO:0032266">
    <property type="term" value="F:phosphatidylinositol-3-phosphate binding"/>
    <property type="evidence" value="ECO:0007669"/>
    <property type="project" value="InterPro"/>
</dbReference>
<evidence type="ECO:0000313" key="9">
    <source>
        <dbReference type="Proteomes" id="UP001153954"/>
    </source>
</evidence>
<dbReference type="InterPro" id="IPR057946">
    <property type="entry name" value="TPR_ZFYVE26"/>
</dbReference>
<evidence type="ECO:0000256" key="2">
    <source>
        <dbReference type="ARBA" id="ARBA00022723"/>
    </source>
</evidence>
<feature type="domain" description="FYVE-type" evidence="7">
    <location>
        <begin position="1450"/>
        <end position="1511"/>
    </location>
</feature>
<evidence type="ECO:0000313" key="8">
    <source>
        <dbReference type="EMBL" id="CAH2094504.1"/>
    </source>
</evidence>
<dbReference type="Pfam" id="PF25569">
    <property type="entry name" value="TPR_ZFYVE26"/>
    <property type="match status" value="1"/>
</dbReference>
<dbReference type="Pfam" id="PF01363">
    <property type="entry name" value="FYVE"/>
    <property type="match status" value="1"/>
</dbReference>
<evidence type="ECO:0000259" key="7">
    <source>
        <dbReference type="PROSITE" id="PS50178"/>
    </source>
</evidence>
<dbReference type="InterPro" id="IPR011011">
    <property type="entry name" value="Znf_FYVE_PHD"/>
</dbReference>
<dbReference type="PROSITE" id="PS50178">
    <property type="entry name" value="ZF_FYVE"/>
    <property type="match status" value="1"/>
</dbReference>
<dbReference type="InterPro" id="IPR013083">
    <property type="entry name" value="Znf_RING/FYVE/PHD"/>
</dbReference>
<dbReference type="GO" id="GO:0032465">
    <property type="term" value="P:regulation of cytokinesis"/>
    <property type="evidence" value="ECO:0007669"/>
    <property type="project" value="TreeGrafter"/>
</dbReference>
<protein>
    <recommendedName>
        <fullName evidence="7">FYVE-type domain-containing protein</fullName>
    </recommendedName>
</protein>
<dbReference type="SUPFAM" id="SSF57903">
    <property type="entry name" value="FYVE/PHD zinc finger"/>
    <property type="match status" value="1"/>
</dbReference>
<evidence type="ECO:0000256" key="4">
    <source>
        <dbReference type="ARBA" id="ARBA00022833"/>
    </source>
</evidence>
<evidence type="ECO:0000256" key="1">
    <source>
        <dbReference type="ARBA" id="ARBA00022553"/>
    </source>
</evidence>
<feature type="compositionally biased region" description="Basic residues" evidence="6">
    <location>
        <begin position="545"/>
        <end position="557"/>
    </location>
</feature>
<keyword evidence="1" id="KW-0597">Phosphoprotein</keyword>
<dbReference type="PANTHER" id="PTHR46591:SF1">
    <property type="entry name" value="ZINC FINGER FYVE DOMAIN-CONTAINING PROTEIN 26"/>
    <property type="match status" value="1"/>
</dbReference>
<gene>
    <name evidence="8" type="ORF">EEDITHA_LOCUS10060</name>
</gene>
<proteinExistence type="predicted"/>
<keyword evidence="2" id="KW-0479">Metal-binding</keyword>
<dbReference type="InterPro" id="IPR000306">
    <property type="entry name" value="Znf_FYVE"/>
</dbReference>
<dbReference type="EMBL" id="CAKOGL010000014">
    <property type="protein sequence ID" value="CAH2094504.1"/>
    <property type="molecule type" value="Genomic_DNA"/>
</dbReference>
<dbReference type="GO" id="GO:0005765">
    <property type="term" value="C:lysosomal membrane"/>
    <property type="evidence" value="ECO:0007669"/>
    <property type="project" value="TreeGrafter"/>
</dbReference>
<keyword evidence="3 5" id="KW-0863">Zinc-finger</keyword>
<dbReference type="PANTHER" id="PTHR46591">
    <property type="entry name" value="ZINC FINGER FYVE DOMAIN-CONTAINING PROTEIN 26"/>
    <property type="match status" value="1"/>
</dbReference>
<dbReference type="Gene3D" id="3.30.40.10">
    <property type="entry name" value="Zinc/RING finger domain, C3HC4 (zinc finger)"/>
    <property type="match status" value="1"/>
</dbReference>
<dbReference type="InterPro" id="IPR017455">
    <property type="entry name" value="Znf_FYVE-rel"/>
</dbReference>